<evidence type="ECO:0000256" key="4">
    <source>
        <dbReference type="ARBA" id="ARBA00022833"/>
    </source>
</evidence>
<proteinExistence type="inferred from homology"/>
<reference evidence="9 10" key="1">
    <citation type="submission" date="2023-01" db="EMBL/GenBank/DDBJ databases">
        <authorList>
            <person name="Whitehead M."/>
        </authorList>
    </citation>
    <scope>NUCLEOTIDE SEQUENCE [LARGE SCALE GENOMIC DNA]</scope>
</reference>
<keyword evidence="6 7" id="KW-0175">Coiled coil</keyword>
<feature type="region of interest" description="Disordered" evidence="8">
    <location>
        <begin position="1"/>
        <end position="32"/>
    </location>
</feature>
<evidence type="ECO:0000256" key="1">
    <source>
        <dbReference type="ARBA" id="ARBA00004123"/>
    </source>
</evidence>
<feature type="coiled-coil region" evidence="7">
    <location>
        <begin position="74"/>
        <end position="101"/>
    </location>
</feature>
<dbReference type="GO" id="GO:0006325">
    <property type="term" value="P:chromatin organization"/>
    <property type="evidence" value="ECO:0007669"/>
    <property type="project" value="UniProtKB-KW"/>
</dbReference>
<evidence type="ECO:0000256" key="3">
    <source>
        <dbReference type="ARBA" id="ARBA00022771"/>
    </source>
</evidence>
<comment type="subcellular location">
    <subcellularLocation>
        <location evidence="1 6">Nucleus</location>
    </subcellularLocation>
</comment>
<comment type="pathway">
    <text evidence="6">Protein modification; protein ubiquitination.</text>
</comment>
<keyword evidence="6" id="KW-0808">Transferase</keyword>
<dbReference type="InterPro" id="IPR013956">
    <property type="entry name" value="E3_ubiquit_lig_Bre1"/>
</dbReference>
<dbReference type="GO" id="GO:0005634">
    <property type="term" value="C:nucleus"/>
    <property type="evidence" value="ECO:0007669"/>
    <property type="project" value="UniProtKB-SubCell"/>
</dbReference>
<dbReference type="GO" id="GO:0016567">
    <property type="term" value="P:protein ubiquitination"/>
    <property type="evidence" value="ECO:0007669"/>
    <property type="project" value="UniProtKB-UniRule"/>
</dbReference>
<evidence type="ECO:0000256" key="7">
    <source>
        <dbReference type="SAM" id="Coils"/>
    </source>
</evidence>
<keyword evidence="6" id="KW-0156">Chromatin regulator</keyword>
<dbReference type="GO" id="GO:0061630">
    <property type="term" value="F:ubiquitin protein ligase activity"/>
    <property type="evidence" value="ECO:0007669"/>
    <property type="project" value="UniProtKB-EC"/>
</dbReference>
<protein>
    <recommendedName>
        <fullName evidence="6">E3 ubiquitin protein ligase</fullName>
        <ecNumber evidence="6">2.3.2.27</ecNumber>
    </recommendedName>
</protein>
<evidence type="ECO:0000256" key="6">
    <source>
        <dbReference type="RuleBase" id="RU365038"/>
    </source>
</evidence>
<sequence>MLKMNGQQTPNKTSKGPATTPDQKPVNQKDVVRNWESEALRDLKSQLKKSVNDQKEIKLLLDMYKGVSKDQRDKVQLMAAEKKLQAELEEAKQAIYELNNMCNTYKL</sequence>
<name>A0AAV0XPY4_9HEMI</name>
<organism evidence="9 10">
    <name type="scientific">Macrosiphum euphorbiae</name>
    <name type="common">potato aphid</name>
    <dbReference type="NCBI Taxonomy" id="13131"/>
    <lineage>
        <taxon>Eukaryota</taxon>
        <taxon>Metazoa</taxon>
        <taxon>Ecdysozoa</taxon>
        <taxon>Arthropoda</taxon>
        <taxon>Hexapoda</taxon>
        <taxon>Insecta</taxon>
        <taxon>Pterygota</taxon>
        <taxon>Neoptera</taxon>
        <taxon>Paraneoptera</taxon>
        <taxon>Hemiptera</taxon>
        <taxon>Sternorrhyncha</taxon>
        <taxon>Aphidomorpha</taxon>
        <taxon>Aphidoidea</taxon>
        <taxon>Aphididae</taxon>
        <taxon>Macrosiphini</taxon>
        <taxon>Macrosiphum</taxon>
    </lineage>
</organism>
<keyword evidence="5 6" id="KW-0539">Nucleus</keyword>
<dbReference type="Proteomes" id="UP001160148">
    <property type="component" value="Unassembled WGS sequence"/>
</dbReference>
<accession>A0AAV0XPY4</accession>
<comment type="caution">
    <text evidence="9">The sequence shown here is derived from an EMBL/GenBank/DDBJ whole genome shotgun (WGS) entry which is preliminary data.</text>
</comment>
<dbReference type="GO" id="GO:0008270">
    <property type="term" value="F:zinc ion binding"/>
    <property type="evidence" value="ECO:0007669"/>
    <property type="project" value="UniProtKB-KW"/>
</dbReference>
<keyword evidence="3 6" id="KW-0863">Zinc-finger</keyword>
<evidence type="ECO:0000256" key="8">
    <source>
        <dbReference type="SAM" id="MobiDB-lite"/>
    </source>
</evidence>
<keyword evidence="2 6" id="KW-0479">Metal-binding</keyword>
<dbReference type="PANTHER" id="PTHR23163">
    <property type="entry name" value="RING FINGER PROTEIN-RELATED"/>
    <property type="match status" value="1"/>
</dbReference>
<evidence type="ECO:0000313" key="10">
    <source>
        <dbReference type="Proteomes" id="UP001160148"/>
    </source>
</evidence>
<evidence type="ECO:0000256" key="2">
    <source>
        <dbReference type="ARBA" id="ARBA00022723"/>
    </source>
</evidence>
<gene>
    <name evidence="9" type="ORF">MEUPH1_LOCUS23666</name>
</gene>
<evidence type="ECO:0000256" key="5">
    <source>
        <dbReference type="ARBA" id="ARBA00023242"/>
    </source>
</evidence>
<keyword evidence="4 6" id="KW-0862">Zinc</keyword>
<dbReference type="GO" id="GO:0033503">
    <property type="term" value="C:HULC complex"/>
    <property type="evidence" value="ECO:0007669"/>
    <property type="project" value="TreeGrafter"/>
</dbReference>
<keyword evidence="6" id="KW-0833">Ubl conjugation pathway</keyword>
<dbReference type="EMBL" id="CARXXK010000005">
    <property type="protein sequence ID" value="CAI6369426.1"/>
    <property type="molecule type" value="Genomic_DNA"/>
</dbReference>
<feature type="compositionally biased region" description="Polar residues" evidence="8">
    <location>
        <begin position="1"/>
        <end position="26"/>
    </location>
</feature>
<dbReference type="EC" id="2.3.2.27" evidence="6"/>
<comment type="catalytic activity">
    <reaction evidence="6">
        <text>S-ubiquitinyl-[E2 ubiquitin-conjugating enzyme]-L-cysteine + [acceptor protein]-L-lysine = [E2 ubiquitin-conjugating enzyme]-L-cysteine + N(6)-ubiquitinyl-[acceptor protein]-L-lysine.</text>
        <dbReference type="EC" id="2.3.2.27"/>
    </reaction>
</comment>
<dbReference type="AlphaFoldDB" id="A0AAV0XPY4"/>
<dbReference type="PANTHER" id="PTHR23163:SF0">
    <property type="entry name" value="E3 UBIQUITIN-PROTEIN LIGASE BRE1"/>
    <property type="match status" value="1"/>
</dbReference>
<comment type="similarity">
    <text evidence="6">Belongs to the BRE1 family.</text>
</comment>
<keyword evidence="10" id="KW-1185">Reference proteome</keyword>
<evidence type="ECO:0000313" key="9">
    <source>
        <dbReference type="EMBL" id="CAI6369426.1"/>
    </source>
</evidence>